<keyword evidence="3" id="KW-1185">Reference proteome</keyword>
<name>A0A6A6Q6N3_9PEZI</name>
<sequence length="167" mass="18559">MAAAHAPGPRCPSKSTQNYSKPSTKPKTKNARATRTARKISSRFARTVPFPTHERPTISNSRQDVLSPIPSAPITAREHRAVVLQREIQARRHAGPFWTGTMEQWAEIDTHSGGQVNAFDGGVVATYGRKRVRKPFTLPSLKKVKVCCELLRTQSFPLVFFSSDCES</sequence>
<gene>
    <name evidence="2" type="ORF">BDY17DRAFT_21500</name>
</gene>
<proteinExistence type="predicted"/>
<dbReference type="AlphaFoldDB" id="A0A6A6Q6N3"/>
<dbReference type="RefSeq" id="XP_033594511.1">
    <property type="nucleotide sequence ID" value="XM_033730137.1"/>
</dbReference>
<feature type="compositionally biased region" description="Polar residues" evidence="1">
    <location>
        <begin position="13"/>
        <end position="23"/>
    </location>
</feature>
<evidence type="ECO:0000313" key="2">
    <source>
        <dbReference type="EMBL" id="KAF2487942.1"/>
    </source>
</evidence>
<evidence type="ECO:0000256" key="1">
    <source>
        <dbReference type="SAM" id="MobiDB-lite"/>
    </source>
</evidence>
<accession>A0A6A6Q6N3</accession>
<dbReference type="EMBL" id="MU001631">
    <property type="protein sequence ID" value="KAF2487942.1"/>
    <property type="molecule type" value="Genomic_DNA"/>
</dbReference>
<reference evidence="2" key="1">
    <citation type="journal article" date="2020" name="Stud. Mycol.">
        <title>101 Dothideomycetes genomes: a test case for predicting lifestyles and emergence of pathogens.</title>
        <authorList>
            <person name="Haridas S."/>
            <person name="Albert R."/>
            <person name="Binder M."/>
            <person name="Bloem J."/>
            <person name="Labutti K."/>
            <person name="Salamov A."/>
            <person name="Andreopoulos B."/>
            <person name="Baker S."/>
            <person name="Barry K."/>
            <person name="Bills G."/>
            <person name="Bluhm B."/>
            <person name="Cannon C."/>
            <person name="Castanera R."/>
            <person name="Culley D."/>
            <person name="Daum C."/>
            <person name="Ezra D."/>
            <person name="Gonzalez J."/>
            <person name="Henrissat B."/>
            <person name="Kuo A."/>
            <person name="Liang C."/>
            <person name="Lipzen A."/>
            <person name="Lutzoni F."/>
            <person name="Magnuson J."/>
            <person name="Mondo S."/>
            <person name="Nolan M."/>
            <person name="Ohm R."/>
            <person name="Pangilinan J."/>
            <person name="Park H.-J."/>
            <person name="Ramirez L."/>
            <person name="Alfaro M."/>
            <person name="Sun H."/>
            <person name="Tritt A."/>
            <person name="Yoshinaga Y."/>
            <person name="Zwiers L.-H."/>
            <person name="Turgeon B."/>
            <person name="Goodwin S."/>
            <person name="Spatafora J."/>
            <person name="Crous P."/>
            <person name="Grigoriev I."/>
        </authorList>
    </citation>
    <scope>NUCLEOTIDE SEQUENCE</scope>
    <source>
        <strain evidence="2">CBS 113389</strain>
    </source>
</reference>
<feature type="region of interest" description="Disordered" evidence="1">
    <location>
        <begin position="1"/>
        <end position="72"/>
    </location>
</feature>
<dbReference type="GeneID" id="54471139"/>
<evidence type="ECO:0000313" key="3">
    <source>
        <dbReference type="Proteomes" id="UP000799767"/>
    </source>
</evidence>
<organism evidence="2 3">
    <name type="scientific">Neohortaea acidophila</name>
    <dbReference type="NCBI Taxonomy" id="245834"/>
    <lineage>
        <taxon>Eukaryota</taxon>
        <taxon>Fungi</taxon>
        <taxon>Dikarya</taxon>
        <taxon>Ascomycota</taxon>
        <taxon>Pezizomycotina</taxon>
        <taxon>Dothideomycetes</taxon>
        <taxon>Dothideomycetidae</taxon>
        <taxon>Mycosphaerellales</taxon>
        <taxon>Teratosphaeriaceae</taxon>
        <taxon>Neohortaea</taxon>
    </lineage>
</organism>
<dbReference type="Proteomes" id="UP000799767">
    <property type="component" value="Unassembled WGS sequence"/>
</dbReference>
<feature type="compositionally biased region" description="Basic residues" evidence="1">
    <location>
        <begin position="24"/>
        <end position="41"/>
    </location>
</feature>
<protein>
    <submittedName>
        <fullName evidence="2">Uncharacterized protein</fullName>
    </submittedName>
</protein>